<dbReference type="Proteomes" id="UP001567572">
    <property type="component" value="Unassembled WGS sequence"/>
</dbReference>
<feature type="domain" description="Phosphotyrosine protein phosphatase I" evidence="2">
    <location>
        <begin position="6"/>
        <end position="135"/>
    </location>
</feature>
<evidence type="ECO:0000313" key="4">
    <source>
        <dbReference type="Proteomes" id="UP001567572"/>
    </source>
</evidence>
<protein>
    <submittedName>
        <fullName evidence="3">Low molecular weight phosphatase family protein</fullName>
    </submittedName>
</protein>
<dbReference type="GO" id="GO:0046685">
    <property type="term" value="P:response to arsenic-containing substance"/>
    <property type="evidence" value="ECO:0007669"/>
    <property type="project" value="UniProtKB-KW"/>
</dbReference>
<dbReference type="EMBL" id="JBEDNY010000002">
    <property type="protein sequence ID" value="MEZ3163948.1"/>
    <property type="molecule type" value="Genomic_DNA"/>
</dbReference>
<dbReference type="PANTHER" id="PTHR43428:SF1">
    <property type="entry name" value="ARSENATE REDUCTASE"/>
    <property type="match status" value="1"/>
</dbReference>
<organism evidence="3 4">
    <name type="scientific">Halorubrum miltondacostae</name>
    <dbReference type="NCBI Taxonomy" id="3076378"/>
    <lineage>
        <taxon>Archaea</taxon>
        <taxon>Methanobacteriati</taxon>
        <taxon>Methanobacteriota</taxon>
        <taxon>Stenosarchaea group</taxon>
        <taxon>Halobacteria</taxon>
        <taxon>Halobacteriales</taxon>
        <taxon>Haloferacaceae</taxon>
        <taxon>Halorubrum</taxon>
    </lineage>
</organism>
<evidence type="ECO:0000259" key="2">
    <source>
        <dbReference type="SMART" id="SM00226"/>
    </source>
</evidence>
<evidence type="ECO:0000313" key="3">
    <source>
        <dbReference type="EMBL" id="MEZ3163948.1"/>
    </source>
</evidence>
<dbReference type="InterPro" id="IPR036196">
    <property type="entry name" value="Ptyr_pPase_sf"/>
</dbReference>
<dbReference type="PANTHER" id="PTHR43428">
    <property type="entry name" value="ARSENATE REDUCTASE"/>
    <property type="match status" value="1"/>
</dbReference>
<keyword evidence="1" id="KW-0059">Arsenical resistance</keyword>
<reference evidence="3 4" key="1">
    <citation type="submission" date="2024-06" db="EMBL/GenBank/DDBJ databases">
        <title>Halorubrum miltondacostae sp. nov., a potential PHA producer isolated from an inland solar saltern in Rio Maior, Portugal.</title>
        <authorList>
            <person name="Albuquerque L."/>
            <person name="Viver T."/>
            <person name="Barroso C."/>
            <person name="Claudino R."/>
            <person name="Galvan M."/>
            <person name="Simoes G."/>
            <person name="Lobo Da Cunha A."/>
            <person name="Egas C."/>
        </authorList>
    </citation>
    <scope>NUCLEOTIDE SEQUENCE [LARGE SCALE GENOMIC DNA]</scope>
    <source>
        <strain evidence="3 4">RMP-11</strain>
    </source>
</reference>
<accession>A0ABD5M1N3</accession>
<evidence type="ECO:0000256" key="1">
    <source>
        <dbReference type="ARBA" id="ARBA00022849"/>
    </source>
</evidence>
<proteinExistence type="predicted"/>
<dbReference type="Gene3D" id="3.40.50.2300">
    <property type="match status" value="1"/>
</dbReference>
<keyword evidence="4" id="KW-1185">Reference proteome</keyword>
<dbReference type="RefSeq" id="WP_371161812.1">
    <property type="nucleotide sequence ID" value="NZ_JBEDNX010000002.1"/>
</dbReference>
<dbReference type="AlphaFoldDB" id="A0ABD5M1N3"/>
<dbReference type="Pfam" id="PF01451">
    <property type="entry name" value="LMWPc"/>
    <property type="match status" value="1"/>
</dbReference>
<dbReference type="SMART" id="SM00226">
    <property type="entry name" value="LMWPc"/>
    <property type="match status" value="1"/>
</dbReference>
<gene>
    <name evidence="3" type="ORF">ABNG04_08725</name>
</gene>
<dbReference type="SUPFAM" id="SSF52788">
    <property type="entry name" value="Phosphotyrosine protein phosphatases I"/>
    <property type="match status" value="1"/>
</dbReference>
<sequence>MSDDVVRFGFVCVQNAGRSQMSAAFAERERRERGLDDRVEIVTGGTQPANEVHPEVVEVMREVDIDIADRVPREVSTAELDVCDVVATMGCSTLTLAGGVEGCDWALDDPNGQDVERVRDIRDEIEGRVIDLFDEFFAEG</sequence>
<comment type="caution">
    <text evidence="3">The sequence shown here is derived from an EMBL/GenBank/DDBJ whole genome shotgun (WGS) entry which is preliminary data.</text>
</comment>
<name>A0ABD5M1N3_9EURY</name>
<dbReference type="InterPro" id="IPR023485">
    <property type="entry name" value="Ptyr_pPase"/>
</dbReference>